<reference evidence="5" key="1">
    <citation type="submission" date="2016-05" db="EMBL/GenBank/DDBJ databases">
        <title>Comparative genomics of biotechnologically important yeasts.</title>
        <authorList>
            <consortium name="DOE Joint Genome Institute"/>
            <person name="Riley R."/>
            <person name="Haridas S."/>
            <person name="Wolfe K.H."/>
            <person name="Lopes M.R."/>
            <person name="Hittinger C.T."/>
            <person name="Goker M."/>
            <person name="Salamov A."/>
            <person name="Wisecaver J."/>
            <person name="Long T.M."/>
            <person name="Aerts A.L."/>
            <person name="Barry K."/>
            <person name="Choi C."/>
            <person name="Clum A."/>
            <person name="Coughlan A.Y."/>
            <person name="Deshpande S."/>
            <person name="Douglass A.P."/>
            <person name="Hanson S.J."/>
            <person name="Klenk H.-P."/>
            <person name="Labutti K."/>
            <person name="Lapidus A."/>
            <person name="Lindquist E."/>
            <person name="Lipzen A."/>
            <person name="Meier-Kolthoff J.P."/>
            <person name="Ohm R.A."/>
            <person name="Otillar R.P."/>
            <person name="Pangilinan J."/>
            <person name="Peng Y."/>
            <person name="Rokas A."/>
            <person name="Rosa C.A."/>
            <person name="Scheuner C."/>
            <person name="Sibirny A.A."/>
            <person name="Slot J.C."/>
            <person name="Stielow J.B."/>
            <person name="Sun H."/>
            <person name="Kurtzman C.P."/>
            <person name="Blackwell M."/>
            <person name="Grigoriev I.V."/>
            <person name="Jeffries T.W."/>
        </authorList>
    </citation>
    <scope>NUCLEOTIDE SEQUENCE [LARGE SCALE GENOMIC DNA]</scope>
    <source>
        <strain evidence="5">DSM 1968</strain>
    </source>
</reference>
<accession>A0A1D2VAV4</accession>
<dbReference type="InterPro" id="IPR000195">
    <property type="entry name" value="Rab-GAP-TBC_dom"/>
</dbReference>
<keyword evidence="5" id="KW-1185">Reference proteome</keyword>
<gene>
    <name evidence="4" type="ORF">ASCRUDRAFT_82452</name>
</gene>
<dbReference type="EMBL" id="KV454489">
    <property type="protein sequence ID" value="ODV58788.1"/>
    <property type="molecule type" value="Genomic_DNA"/>
</dbReference>
<protein>
    <recommendedName>
        <fullName evidence="3">Rab-GAP TBC domain-containing protein</fullName>
    </recommendedName>
</protein>
<feature type="compositionally biased region" description="Low complexity" evidence="2">
    <location>
        <begin position="693"/>
        <end position="721"/>
    </location>
</feature>
<feature type="coiled-coil region" evidence="1">
    <location>
        <begin position="727"/>
        <end position="754"/>
    </location>
</feature>
<feature type="region of interest" description="Disordered" evidence="2">
    <location>
        <begin position="1"/>
        <end position="21"/>
    </location>
</feature>
<feature type="domain" description="Rab-GAP TBC" evidence="3">
    <location>
        <begin position="473"/>
        <end position="576"/>
    </location>
</feature>
<evidence type="ECO:0000259" key="3">
    <source>
        <dbReference type="Pfam" id="PF23436"/>
    </source>
</evidence>
<organism evidence="4 5">
    <name type="scientific">Ascoidea rubescens DSM 1968</name>
    <dbReference type="NCBI Taxonomy" id="1344418"/>
    <lineage>
        <taxon>Eukaryota</taxon>
        <taxon>Fungi</taxon>
        <taxon>Dikarya</taxon>
        <taxon>Ascomycota</taxon>
        <taxon>Saccharomycotina</taxon>
        <taxon>Saccharomycetes</taxon>
        <taxon>Ascoideaceae</taxon>
        <taxon>Ascoidea</taxon>
    </lineage>
</organism>
<evidence type="ECO:0000256" key="2">
    <source>
        <dbReference type="SAM" id="MobiDB-lite"/>
    </source>
</evidence>
<dbReference type="RefSeq" id="XP_020045095.1">
    <property type="nucleotide sequence ID" value="XM_020194725.1"/>
</dbReference>
<dbReference type="GeneID" id="30968361"/>
<evidence type="ECO:0000313" key="5">
    <source>
        <dbReference type="Proteomes" id="UP000095038"/>
    </source>
</evidence>
<dbReference type="Pfam" id="PF23436">
    <property type="entry name" value="RabGap-TBC_2"/>
    <property type="match status" value="1"/>
</dbReference>
<evidence type="ECO:0000313" key="4">
    <source>
        <dbReference type="EMBL" id="ODV58788.1"/>
    </source>
</evidence>
<feature type="region of interest" description="Disordered" evidence="2">
    <location>
        <begin position="688"/>
        <end position="727"/>
    </location>
</feature>
<proteinExistence type="predicted"/>
<evidence type="ECO:0000256" key="1">
    <source>
        <dbReference type="SAM" id="Coils"/>
    </source>
</evidence>
<dbReference type="InParanoid" id="A0A1D2VAV4"/>
<dbReference type="AlphaFoldDB" id="A0A1D2VAV4"/>
<feature type="coiled-coil region" evidence="1">
    <location>
        <begin position="813"/>
        <end position="854"/>
    </location>
</feature>
<sequence>MSDQIQNQPQGPPPLPKRNISNQSRFSNISINSNHSNIANTANTANTTNTTNTTNNNNHISLMNAGTHMINNNFKSENKANIENQIINEKISSNLKNPLKLNYKNQFIDQDDLSSTYNLGVILLKRQFDLNNFNVSYKYDLFYNIKNSKNFLKFQFDNIQRNLKSDPNNSNLYNSIDWKFWSSIINKFSNRFKKFKSLKNFEKKLSLYTIPPPIKHILYLFVSNSKSTKLESIYNRISNFFNNQIQNYTQIDDENINLLKSKYTYLILKIENIFNLDHDTNSGNNSDTKTDTDTNTDNNNINKDMLEILRNFWLYYEKFNIIDINDPKNKDYPNINLFKQFYLPSKTIILICNLFLKKFSMDLSNSEMFSLLITIYENYFNFNDNDDYYIYQNFRNSTILSSHNKNLISNYNKDKLTFIFNRSLEQYYPELLLYLSSHGIHSNLLVDYYLCEFFFKISKNKSIYSDKPPELPKRLSKIQRKRLTSLLRSNGQNLEIINYDLNIDDLFKLFDMVLFEGIEYLIRFILLIFQKNYYKIFKIEDGKKLLQFLKSNEILTFLKDEKFVEHQHEVTQDQFIQIQKTEPDGSIIEILNNYDDDNQISKQNNSLNSDQTEKNEEKIKIKIKTPKKFNDFIKESFEYHPYILKFENEFKVLTDDMRKNGNESLFSEEIEEDDDYDEGESIFENNLASHSYNNGTNGNNSTNNNSNVLSPISSISSNSQSKDIGKHSNLNIELKNLRKTVSKLTSRSETLKKDYENLKGIHASYLDENMKNKEILTEKSEQNSILKENKENLAEYINNKQLSDDLTHTMVRNTQIEEINEDLRIQLEEMTENLRSIQNQVQEVKIENEEYKKQYEMSSFNSFNAGFKGLGRRLSLRRR</sequence>
<name>A0A1D2VAV4_9ASCO</name>
<keyword evidence="1" id="KW-0175">Coiled coil</keyword>
<dbReference type="Gene3D" id="1.10.472.80">
    <property type="entry name" value="Ypt/Rab-GAP domain of gyp1p, domain 3"/>
    <property type="match status" value="1"/>
</dbReference>
<dbReference type="Proteomes" id="UP000095038">
    <property type="component" value="Unassembled WGS sequence"/>
</dbReference>